<accession>A0AAD7H3J9</accession>
<proteinExistence type="predicted"/>
<feature type="region of interest" description="Disordered" evidence="1">
    <location>
        <begin position="322"/>
        <end position="341"/>
    </location>
</feature>
<keyword evidence="3" id="KW-1185">Reference proteome</keyword>
<dbReference type="EMBL" id="JARKIE010000001">
    <property type="protein sequence ID" value="KAJ7710678.1"/>
    <property type="molecule type" value="Genomic_DNA"/>
</dbReference>
<dbReference type="Proteomes" id="UP001221757">
    <property type="component" value="Unassembled WGS sequence"/>
</dbReference>
<comment type="caution">
    <text evidence="2">The sequence shown here is derived from an EMBL/GenBank/DDBJ whole genome shotgun (WGS) entry which is preliminary data.</text>
</comment>
<feature type="region of interest" description="Disordered" evidence="1">
    <location>
        <begin position="223"/>
        <end position="255"/>
    </location>
</feature>
<gene>
    <name evidence="2" type="ORF">B0H17DRAFT_4486</name>
</gene>
<reference evidence="2" key="1">
    <citation type="submission" date="2023-03" db="EMBL/GenBank/DDBJ databases">
        <title>Massive genome expansion in bonnet fungi (Mycena s.s.) driven by repeated elements and novel gene families across ecological guilds.</title>
        <authorList>
            <consortium name="Lawrence Berkeley National Laboratory"/>
            <person name="Harder C.B."/>
            <person name="Miyauchi S."/>
            <person name="Viragh M."/>
            <person name="Kuo A."/>
            <person name="Thoen E."/>
            <person name="Andreopoulos B."/>
            <person name="Lu D."/>
            <person name="Skrede I."/>
            <person name="Drula E."/>
            <person name="Henrissat B."/>
            <person name="Morin E."/>
            <person name="Kohler A."/>
            <person name="Barry K."/>
            <person name="LaButti K."/>
            <person name="Morin E."/>
            <person name="Salamov A."/>
            <person name="Lipzen A."/>
            <person name="Mereny Z."/>
            <person name="Hegedus B."/>
            <person name="Baldrian P."/>
            <person name="Stursova M."/>
            <person name="Weitz H."/>
            <person name="Taylor A."/>
            <person name="Grigoriev I.V."/>
            <person name="Nagy L.G."/>
            <person name="Martin F."/>
            <person name="Kauserud H."/>
        </authorList>
    </citation>
    <scope>NUCLEOTIDE SEQUENCE</scope>
    <source>
        <strain evidence="2">CBHHK067</strain>
    </source>
</reference>
<feature type="compositionally biased region" description="Basic residues" evidence="1">
    <location>
        <begin position="246"/>
        <end position="255"/>
    </location>
</feature>
<protein>
    <submittedName>
        <fullName evidence="2">Uncharacterized protein</fullName>
    </submittedName>
</protein>
<evidence type="ECO:0000256" key="1">
    <source>
        <dbReference type="SAM" id="MobiDB-lite"/>
    </source>
</evidence>
<organism evidence="2 3">
    <name type="scientific">Mycena rosella</name>
    <name type="common">Pink bonnet</name>
    <name type="synonym">Agaricus rosellus</name>
    <dbReference type="NCBI Taxonomy" id="1033263"/>
    <lineage>
        <taxon>Eukaryota</taxon>
        <taxon>Fungi</taxon>
        <taxon>Dikarya</taxon>
        <taxon>Basidiomycota</taxon>
        <taxon>Agaricomycotina</taxon>
        <taxon>Agaricomycetes</taxon>
        <taxon>Agaricomycetidae</taxon>
        <taxon>Agaricales</taxon>
        <taxon>Marasmiineae</taxon>
        <taxon>Mycenaceae</taxon>
        <taxon>Mycena</taxon>
    </lineage>
</organism>
<evidence type="ECO:0000313" key="2">
    <source>
        <dbReference type="EMBL" id="KAJ7710678.1"/>
    </source>
</evidence>
<dbReference type="AlphaFoldDB" id="A0AAD7H3J9"/>
<feature type="region of interest" description="Disordered" evidence="1">
    <location>
        <begin position="1"/>
        <end position="24"/>
    </location>
</feature>
<evidence type="ECO:0000313" key="3">
    <source>
        <dbReference type="Proteomes" id="UP001221757"/>
    </source>
</evidence>
<sequence>MIDRPTSGAYRAEGSRRCPQTMSSNTTSLIARPVGRSNPLVHAAGHRRRRCPPPAPSYRPIVHAGTVLERRHRCTPHSHLPCSLKRSRLALAPSSGDRQRVELYLRIQLGPPASPLPVGTSSCGRHSRIPPRAASSPHCTAARAHRIWSRCAFPCASFFARACLSSRKRSVTGSMIPSCWGRLKARVRVWMQPGNRVRPCISVPPAPLPRVCPPSCALTQSPSGATDLARARSTLSTPPRAAAHAPHTHPAPRRHPLITTEDRAASASNSVVPARILAPPMQHRPPVRVCERGRGPMETPRDVFPHLESSWTKRSVHGRTQVLSRTRTPVHPSTPTGHTTDGIISTNTACVHVLFRVGAALLTDARRS</sequence>
<name>A0AAD7H3J9_MYCRO</name>